<evidence type="ECO:0000313" key="5">
    <source>
        <dbReference type="EMBL" id="NUB00034.1"/>
    </source>
</evidence>
<gene>
    <name evidence="5" type="ORF">GBZ48_12125</name>
</gene>
<name>A0ABX2KA16_9PROT</name>
<dbReference type="InterPro" id="IPR029510">
    <property type="entry name" value="Ald_DH_CS_GLU"/>
</dbReference>
<dbReference type="CDD" id="cd07097">
    <property type="entry name" value="ALDH_KGSADH-YcbD"/>
    <property type="match status" value="1"/>
</dbReference>
<dbReference type="PROSITE" id="PS00070">
    <property type="entry name" value="ALDEHYDE_DEHYDR_CYS"/>
    <property type="match status" value="1"/>
</dbReference>
<dbReference type="PANTHER" id="PTHR11699">
    <property type="entry name" value="ALDEHYDE DEHYDROGENASE-RELATED"/>
    <property type="match status" value="1"/>
</dbReference>
<dbReference type="SUPFAM" id="SSF53720">
    <property type="entry name" value="ALDH-like"/>
    <property type="match status" value="1"/>
</dbReference>
<comment type="caution">
    <text evidence="5">The sequence shown here is derived from an EMBL/GenBank/DDBJ whole genome shotgun (WGS) entry which is preliminary data.</text>
</comment>
<dbReference type="EMBL" id="WHOS01000013">
    <property type="protein sequence ID" value="NUB00034.1"/>
    <property type="molecule type" value="Genomic_DNA"/>
</dbReference>
<dbReference type="Gene3D" id="3.40.309.10">
    <property type="entry name" value="Aldehyde Dehydrogenase, Chain A, domain 2"/>
    <property type="match status" value="1"/>
</dbReference>
<dbReference type="Gene3D" id="3.40.605.10">
    <property type="entry name" value="Aldehyde Dehydrogenase, Chain A, domain 1"/>
    <property type="match status" value="1"/>
</dbReference>
<dbReference type="Pfam" id="PF00171">
    <property type="entry name" value="Aldedh"/>
    <property type="match status" value="1"/>
</dbReference>
<sequence length="475" mass="50431">MKHNHIAGRWMAGGDGLDNVNPSDTTDIVGSYAVADGGMVAEAAQAARAAFPAWARSTPQQRADILDAVGSELLARREELGTLLSREEGKILADGIAEVVRAAQVFKFFAGEALRIPGEKVASTRPGVEVDILREPVGVIGIITPWNFPMAIPAWKIAPALAYGNCVVFKPAELVPGSAWALAEIVTRAGVPAGVFNLVMGPGSLIGDALVDGVDAVTFTGSVATGRRVAQRAVGRMIRCQLEMGGKNPMVVLDDADLDIAVDAAVNGSFLQTGQRCTASSRLVVTEGIHDRFVAAVTERLERLAVGHALKPGTEIGPVVDSRQLEQDLSYIAIAEQEGARRRCGGQRLTRETPGFYLSPCLFTETTNAMRINREEVFGPVAGVIRVRDYDEALSVANDTPFGLSSGICTSSLKHATHFRANSAAGLVMVNLPTAGLDFHVPFGGRKGSSYGPREQGRYAVEFYTSVKTAYVRAG</sequence>
<evidence type="ECO:0000313" key="6">
    <source>
        <dbReference type="Proteomes" id="UP000605086"/>
    </source>
</evidence>
<dbReference type="RefSeq" id="WP_174471283.1">
    <property type="nucleotide sequence ID" value="NZ_JAGINN010000010.1"/>
</dbReference>
<comment type="similarity">
    <text evidence="3">Belongs to the aldehyde dehydrogenase family.</text>
</comment>
<evidence type="ECO:0000256" key="3">
    <source>
        <dbReference type="RuleBase" id="RU003345"/>
    </source>
</evidence>
<feature type="domain" description="Aldehyde dehydrogenase" evidence="4">
    <location>
        <begin position="16"/>
        <end position="469"/>
    </location>
</feature>
<evidence type="ECO:0000256" key="1">
    <source>
        <dbReference type="ARBA" id="ARBA00023002"/>
    </source>
</evidence>
<proteinExistence type="inferred from homology"/>
<keyword evidence="6" id="KW-1185">Reference proteome</keyword>
<dbReference type="InterPro" id="IPR016160">
    <property type="entry name" value="Ald_DH_CS_CYS"/>
</dbReference>
<organism evidence="5 6">
    <name type="scientific">Azospirillum melinis</name>
    <dbReference type="NCBI Taxonomy" id="328839"/>
    <lineage>
        <taxon>Bacteria</taxon>
        <taxon>Pseudomonadati</taxon>
        <taxon>Pseudomonadota</taxon>
        <taxon>Alphaproteobacteria</taxon>
        <taxon>Rhodospirillales</taxon>
        <taxon>Azospirillaceae</taxon>
        <taxon>Azospirillum</taxon>
    </lineage>
</organism>
<dbReference type="PROSITE" id="PS00687">
    <property type="entry name" value="ALDEHYDE_DEHYDR_GLU"/>
    <property type="match status" value="1"/>
</dbReference>
<dbReference type="InterPro" id="IPR016161">
    <property type="entry name" value="Ald_DH/histidinol_DH"/>
</dbReference>
<dbReference type="Proteomes" id="UP000605086">
    <property type="component" value="Unassembled WGS sequence"/>
</dbReference>
<feature type="active site" evidence="2">
    <location>
        <position position="243"/>
    </location>
</feature>
<evidence type="ECO:0000256" key="2">
    <source>
        <dbReference type="PROSITE-ProRule" id="PRU10007"/>
    </source>
</evidence>
<dbReference type="InterPro" id="IPR016163">
    <property type="entry name" value="Ald_DH_C"/>
</dbReference>
<dbReference type="InterPro" id="IPR016162">
    <property type="entry name" value="Ald_DH_N"/>
</dbReference>
<protein>
    <submittedName>
        <fullName evidence="5">Aldehyde dehydrogenase family protein</fullName>
    </submittedName>
</protein>
<evidence type="ECO:0000259" key="4">
    <source>
        <dbReference type="Pfam" id="PF00171"/>
    </source>
</evidence>
<keyword evidence="1 3" id="KW-0560">Oxidoreductase</keyword>
<accession>A0ABX2KA16</accession>
<dbReference type="InterPro" id="IPR015590">
    <property type="entry name" value="Aldehyde_DH_dom"/>
</dbReference>
<reference evidence="5 6" key="1">
    <citation type="submission" date="2019-10" db="EMBL/GenBank/DDBJ databases">
        <title>Genome sequence of Azospirillum melinis.</title>
        <authorList>
            <person name="Ambrosini A."/>
            <person name="Sant'Anna F.H."/>
            <person name="Cassan F.D."/>
            <person name="Souza E.M."/>
            <person name="Passaglia L.M.P."/>
        </authorList>
    </citation>
    <scope>NUCLEOTIDE SEQUENCE [LARGE SCALE GENOMIC DNA]</scope>
    <source>
        <strain evidence="5 6">TMCY0552</strain>
    </source>
</reference>